<evidence type="ECO:0000313" key="4">
    <source>
        <dbReference type="Proteomes" id="UP000619838"/>
    </source>
</evidence>
<accession>A0ABR9XP33</accession>
<protein>
    <submittedName>
        <fullName evidence="3">Transcriptional regulator</fullName>
    </submittedName>
</protein>
<proteinExistence type="predicted"/>
<feature type="coiled-coil region" evidence="1">
    <location>
        <begin position="207"/>
        <end position="274"/>
    </location>
</feature>
<feature type="compositionally biased region" description="Basic and acidic residues" evidence="2">
    <location>
        <begin position="149"/>
        <end position="160"/>
    </location>
</feature>
<comment type="caution">
    <text evidence="3">The sequence shown here is derived from an EMBL/GenBank/DDBJ whole genome shotgun (WGS) entry which is preliminary data.</text>
</comment>
<dbReference type="RefSeq" id="WP_175186838.1">
    <property type="nucleotide sequence ID" value="NZ_JABVZQ010000002.1"/>
</dbReference>
<sequence length="412" mass="47137">MTHHSQNTSLTVVEKPNWRSEHPHAGYTKIIKVAGDDILLASLEAKGSVTLDTMDTDLMQRVLSEQGLESTPVFVVWDLSHVAAMSHTYKKETAQLIYNATTPLRGIVFYNIDPEFATTVETFSAIVNETVPVVSCSSFDEATDAVERIRRGEETERPDETEPEDSLESRKKEFLGYIGRLSWLNMLKQDIMLPPQDSPAYPFFKAIDNLQSDLVEITRTEQEELEQVRKECDKILTEQTIQLNAQQELHKQLKQQLDKEKAELTSRIASQEMELTRISTAIAEKTSSLQQLLDIIKELDIDSLQKEQMIKSCENMIETEMIEKKLNIELTSTDSDFLLKLQKQHPNLNQRELRICLLIKLNYDTREIARSIGISTRGMESIRYRMHKKIGLSRHQSIKGYLTELAAHEQGA</sequence>
<dbReference type="InterPro" id="IPR036388">
    <property type="entry name" value="WH-like_DNA-bd_sf"/>
</dbReference>
<evidence type="ECO:0000256" key="2">
    <source>
        <dbReference type="SAM" id="MobiDB-lite"/>
    </source>
</evidence>
<dbReference type="Proteomes" id="UP000619838">
    <property type="component" value="Unassembled WGS sequence"/>
</dbReference>
<dbReference type="EMBL" id="JADGII010000001">
    <property type="protein sequence ID" value="MBF0635588.1"/>
    <property type="molecule type" value="Genomic_DNA"/>
</dbReference>
<gene>
    <name evidence="3" type="ORF">INT08_00135</name>
</gene>
<evidence type="ECO:0000256" key="1">
    <source>
        <dbReference type="SAM" id="Coils"/>
    </source>
</evidence>
<organism evidence="3 4">
    <name type="scientific">Prosthecochloris ethylica</name>
    <dbReference type="NCBI Taxonomy" id="2743976"/>
    <lineage>
        <taxon>Bacteria</taxon>
        <taxon>Pseudomonadati</taxon>
        <taxon>Chlorobiota</taxon>
        <taxon>Chlorobiia</taxon>
        <taxon>Chlorobiales</taxon>
        <taxon>Chlorobiaceae</taxon>
        <taxon>Prosthecochloris</taxon>
    </lineage>
</organism>
<dbReference type="SUPFAM" id="SSF46894">
    <property type="entry name" value="C-terminal effector domain of the bipartite response regulators"/>
    <property type="match status" value="1"/>
</dbReference>
<dbReference type="InterPro" id="IPR016032">
    <property type="entry name" value="Sig_transdc_resp-reg_C-effctor"/>
</dbReference>
<keyword evidence="4" id="KW-1185">Reference proteome</keyword>
<dbReference type="Gene3D" id="1.10.10.10">
    <property type="entry name" value="Winged helix-like DNA-binding domain superfamily/Winged helix DNA-binding domain"/>
    <property type="match status" value="1"/>
</dbReference>
<keyword evidence="1" id="KW-0175">Coiled coil</keyword>
<evidence type="ECO:0000313" key="3">
    <source>
        <dbReference type="EMBL" id="MBF0635588.1"/>
    </source>
</evidence>
<name>A0ABR9XP33_9CHLB</name>
<reference evidence="3 4" key="1">
    <citation type="journal article" date="2020" name="Microorganisms">
        <title>Simultaneous Genome Sequencing of Prosthecochloris ethylica and Desulfuromonas acetoxidans within a Syntrophic Mixture Reveals Unique Pili and Protein Interactions.</title>
        <authorList>
            <person name="Kyndt J.A."/>
            <person name="Van Beeumen J.J."/>
            <person name="Meyer T.E."/>
        </authorList>
    </citation>
    <scope>NUCLEOTIDE SEQUENCE [LARGE SCALE GENOMIC DNA]</scope>
    <source>
        <strain evidence="3 4">N3</strain>
    </source>
</reference>
<feature type="region of interest" description="Disordered" evidence="2">
    <location>
        <begin position="149"/>
        <end position="169"/>
    </location>
</feature>